<proteinExistence type="predicted"/>
<sequence>MNAPFISFSTETATYSVPNRWQLLSDEIFVPTFDLLEQWSRGELSPAALQSLYVCTALGLDHRKVFKSGGGENLFSISSSVDFLLEYDEKEEAYRMRQPLFAKQFLPRITIAGEELTGYTVCTAGDMLSTDLQSIRFIDALDLLSAGNPIALLRLVLTLYAGSSYSAEEVHRRAEQLADKISEADGLVIRAVAFQFGALASYIFSLPRFALLKNNRQQSEGSQEYAVGLDASLYHLCADGIGSASEVEDMPVLRFLESMRNKLIEGVRSLHDAGVKLLDIEEKTGVPLTIISQIILA</sequence>
<protein>
    <submittedName>
        <fullName evidence="1">Uncharacterized protein</fullName>
    </submittedName>
</protein>
<organism evidence="1 2">
    <name type="scientific">Porphyromonas gingivalis</name>
    <name type="common">Bacteroides gingivalis</name>
    <dbReference type="NCBI Taxonomy" id="837"/>
    <lineage>
        <taxon>Bacteria</taxon>
        <taxon>Pseudomonadati</taxon>
        <taxon>Bacteroidota</taxon>
        <taxon>Bacteroidia</taxon>
        <taxon>Bacteroidales</taxon>
        <taxon>Porphyromonadaceae</taxon>
        <taxon>Porphyromonas</taxon>
    </lineage>
</organism>
<dbReference type="RefSeq" id="WP_077083942.1">
    <property type="nucleotide sequence ID" value="NZ_CP116614.1"/>
</dbReference>
<name>A0AAE9X900_PORGN</name>
<dbReference type="EMBL" id="CP116614">
    <property type="protein sequence ID" value="WCG02178.1"/>
    <property type="molecule type" value="Genomic_DNA"/>
</dbReference>
<evidence type="ECO:0000313" key="2">
    <source>
        <dbReference type="Proteomes" id="UP001179501"/>
    </source>
</evidence>
<gene>
    <name evidence="1" type="ORF">NY151_05680</name>
</gene>
<reference evidence="1" key="1">
    <citation type="submission" date="2023-01" db="EMBL/GenBank/DDBJ databases">
        <title>Phages are important unrecognized players in the ecology of the oral pathogen Porphyromonas gingivalis.</title>
        <authorList>
            <person name="Matrishin C.B."/>
            <person name="Kauffman K.M."/>
        </authorList>
    </citation>
    <scope>NUCLEOTIDE SEQUENCE</scope>
    <source>
        <strain evidence="1">ATCC 49417</strain>
    </source>
</reference>
<dbReference type="Proteomes" id="UP001179501">
    <property type="component" value="Chromosome"/>
</dbReference>
<accession>A0AAE9X900</accession>
<evidence type="ECO:0000313" key="1">
    <source>
        <dbReference type="EMBL" id="WCG02178.1"/>
    </source>
</evidence>
<dbReference type="AlphaFoldDB" id="A0AAE9X900"/>